<accession>A0AAN9XFC6</accession>
<dbReference type="Proteomes" id="UP001386955">
    <property type="component" value="Unassembled WGS sequence"/>
</dbReference>
<sequence>MLGRVQMGGQVSKDKVTECKLYSEGSAIKICMKSGTGFCPDDKGCYDYCVFYKYVLGGRCTTDGTNLCCCIKEDGSLHGTP</sequence>
<dbReference type="AlphaFoldDB" id="A0AAN9XFC6"/>
<reference evidence="1 2" key="1">
    <citation type="submission" date="2024-01" db="EMBL/GenBank/DDBJ databases">
        <title>The genomes of 5 underutilized Papilionoideae crops provide insights into root nodulation and disease resistanc.</title>
        <authorList>
            <person name="Jiang F."/>
        </authorList>
    </citation>
    <scope>NUCLEOTIDE SEQUENCE [LARGE SCALE GENOMIC DNA]</scope>
    <source>
        <strain evidence="1">DUOXIRENSHENG_FW03</strain>
        <tissue evidence="1">Leaves</tissue>
    </source>
</reference>
<comment type="caution">
    <text evidence="1">The sequence shown here is derived from an EMBL/GenBank/DDBJ whole genome shotgun (WGS) entry which is preliminary data.</text>
</comment>
<dbReference type="EMBL" id="JAYMYS010000006">
    <property type="protein sequence ID" value="KAK7390553.1"/>
    <property type="molecule type" value="Genomic_DNA"/>
</dbReference>
<protein>
    <submittedName>
        <fullName evidence="1">Uncharacterized protein</fullName>
    </submittedName>
</protein>
<keyword evidence="2" id="KW-1185">Reference proteome</keyword>
<evidence type="ECO:0000313" key="1">
    <source>
        <dbReference type="EMBL" id="KAK7390553.1"/>
    </source>
</evidence>
<organism evidence="1 2">
    <name type="scientific">Psophocarpus tetragonolobus</name>
    <name type="common">Winged bean</name>
    <name type="synonym">Dolichos tetragonolobus</name>
    <dbReference type="NCBI Taxonomy" id="3891"/>
    <lineage>
        <taxon>Eukaryota</taxon>
        <taxon>Viridiplantae</taxon>
        <taxon>Streptophyta</taxon>
        <taxon>Embryophyta</taxon>
        <taxon>Tracheophyta</taxon>
        <taxon>Spermatophyta</taxon>
        <taxon>Magnoliopsida</taxon>
        <taxon>eudicotyledons</taxon>
        <taxon>Gunneridae</taxon>
        <taxon>Pentapetalae</taxon>
        <taxon>rosids</taxon>
        <taxon>fabids</taxon>
        <taxon>Fabales</taxon>
        <taxon>Fabaceae</taxon>
        <taxon>Papilionoideae</taxon>
        <taxon>50 kb inversion clade</taxon>
        <taxon>NPAAA clade</taxon>
        <taxon>indigoferoid/millettioid clade</taxon>
        <taxon>Phaseoleae</taxon>
        <taxon>Psophocarpus</taxon>
    </lineage>
</organism>
<gene>
    <name evidence="1" type="ORF">VNO78_25862</name>
</gene>
<proteinExistence type="predicted"/>
<evidence type="ECO:0000313" key="2">
    <source>
        <dbReference type="Proteomes" id="UP001386955"/>
    </source>
</evidence>
<name>A0AAN9XFC6_PSOTE</name>